<organism evidence="3">
    <name type="scientific">Micromonas pusilla (strain CCMP1545)</name>
    <name type="common">Picoplanktonic green alga</name>
    <dbReference type="NCBI Taxonomy" id="564608"/>
    <lineage>
        <taxon>Eukaryota</taxon>
        <taxon>Viridiplantae</taxon>
        <taxon>Chlorophyta</taxon>
        <taxon>Mamiellophyceae</taxon>
        <taxon>Mamiellales</taxon>
        <taxon>Mamiellaceae</taxon>
        <taxon>Micromonas</taxon>
    </lineage>
</organism>
<evidence type="ECO:0000313" key="2">
    <source>
        <dbReference type="EMBL" id="EEH52911.1"/>
    </source>
</evidence>
<gene>
    <name evidence="2" type="ORF">MICPUCDRAFT_66721</name>
</gene>
<proteinExistence type="predicted"/>
<feature type="region of interest" description="Disordered" evidence="1">
    <location>
        <begin position="1"/>
        <end position="48"/>
    </location>
</feature>
<protein>
    <submittedName>
        <fullName evidence="2">Predicted protein</fullName>
    </submittedName>
</protein>
<dbReference type="AlphaFoldDB" id="C1N4B8"/>
<reference evidence="2 3" key="1">
    <citation type="journal article" date="2009" name="Science">
        <title>Green evolution and dynamic adaptations revealed by genomes of the marine picoeukaryotes Micromonas.</title>
        <authorList>
            <person name="Worden A.Z."/>
            <person name="Lee J.H."/>
            <person name="Mock T."/>
            <person name="Rouze P."/>
            <person name="Simmons M.P."/>
            <person name="Aerts A.L."/>
            <person name="Allen A.E."/>
            <person name="Cuvelier M.L."/>
            <person name="Derelle E."/>
            <person name="Everett M.V."/>
            <person name="Foulon E."/>
            <person name="Grimwood J."/>
            <person name="Gundlach H."/>
            <person name="Henrissat B."/>
            <person name="Napoli C."/>
            <person name="McDonald S.M."/>
            <person name="Parker M.S."/>
            <person name="Rombauts S."/>
            <person name="Salamov A."/>
            <person name="Von Dassow P."/>
            <person name="Badger J.H."/>
            <person name="Coutinho P.M."/>
            <person name="Demir E."/>
            <person name="Dubchak I."/>
            <person name="Gentemann C."/>
            <person name="Eikrem W."/>
            <person name="Gready J.E."/>
            <person name="John U."/>
            <person name="Lanier W."/>
            <person name="Lindquist E.A."/>
            <person name="Lucas S."/>
            <person name="Mayer K.F."/>
            <person name="Moreau H."/>
            <person name="Not F."/>
            <person name="Otillar R."/>
            <person name="Panaud O."/>
            <person name="Pangilinan J."/>
            <person name="Paulsen I."/>
            <person name="Piegu B."/>
            <person name="Poliakov A."/>
            <person name="Robbens S."/>
            <person name="Schmutz J."/>
            <person name="Toulza E."/>
            <person name="Wyss T."/>
            <person name="Zelensky A."/>
            <person name="Zhou K."/>
            <person name="Armbrust E.V."/>
            <person name="Bhattacharya D."/>
            <person name="Goodenough U.W."/>
            <person name="Van de Peer Y."/>
            <person name="Grigoriev I.V."/>
        </authorList>
    </citation>
    <scope>NUCLEOTIDE SEQUENCE [LARGE SCALE GENOMIC DNA]</scope>
    <source>
        <strain evidence="2 3">CCMP1545</strain>
    </source>
</reference>
<dbReference type="EMBL" id="GG663747">
    <property type="protein sequence ID" value="EEH52911.1"/>
    <property type="molecule type" value="Genomic_DNA"/>
</dbReference>
<sequence>MFKLRGCRRAQRRAGCRQVNTPRRPVSSPAPSVPGFSSPPIPPPPRSRARRLLLDDFARANA</sequence>
<feature type="compositionally biased region" description="Low complexity" evidence="1">
    <location>
        <begin position="16"/>
        <end position="36"/>
    </location>
</feature>
<accession>C1N4B8</accession>
<dbReference type="KEGG" id="mpp:MICPUCDRAFT_66721"/>
<name>C1N4B8_MICPC</name>
<feature type="compositionally biased region" description="Basic residues" evidence="1">
    <location>
        <begin position="1"/>
        <end position="15"/>
    </location>
</feature>
<evidence type="ECO:0000313" key="3">
    <source>
        <dbReference type="Proteomes" id="UP000001876"/>
    </source>
</evidence>
<dbReference type="GeneID" id="9688202"/>
<feature type="compositionally biased region" description="Pro residues" evidence="1">
    <location>
        <begin position="37"/>
        <end position="46"/>
    </location>
</feature>
<dbReference type="RefSeq" id="XP_003062972.1">
    <property type="nucleotide sequence ID" value="XM_003062926.1"/>
</dbReference>
<evidence type="ECO:0000256" key="1">
    <source>
        <dbReference type="SAM" id="MobiDB-lite"/>
    </source>
</evidence>
<keyword evidence="3" id="KW-1185">Reference proteome</keyword>
<dbReference type="Proteomes" id="UP000001876">
    <property type="component" value="Unassembled WGS sequence"/>
</dbReference>